<dbReference type="SUPFAM" id="SSF56601">
    <property type="entry name" value="beta-lactamase/transpeptidase-like"/>
    <property type="match status" value="1"/>
</dbReference>
<feature type="signal peptide" evidence="1">
    <location>
        <begin position="1"/>
        <end position="44"/>
    </location>
</feature>
<name>A0A0K8QM86_9GAMM</name>
<evidence type="ECO:0000256" key="1">
    <source>
        <dbReference type="SAM" id="SignalP"/>
    </source>
</evidence>
<accession>A0A0K8QM86</accession>
<feature type="domain" description="Beta-lactamase-related" evidence="2">
    <location>
        <begin position="83"/>
        <end position="399"/>
    </location>
</feature>
<dbReference type="PANTHER" id="PTHR46825:SF15">
    <property type="entry name" value="BETA-LACTAMASE-RELATED DOMAIN-CONTAINING PROTEIN"/>
    <property type="match status" value="1"/>
</dbReference>
<keyword evidence="1" id="KW-0732">Signal</keyword>
<dbReference type="RefSeq" id="WP_082306532.1">
    <property type="nucleotide sequence ID" value="NZ_DF970180.1"/>
</dbReference>
<dbReference type="AlphaFoldDB" id="A0A0K8QM86"/>
<feature type="chain" id="PRO_5005514927" evidence="1">
    <location>
        <begin position="45"/>
        <end position="445"/>
    </location>
</feature>
<proteinExistence type="predicted"/>
<dbReference type="InterPro" id="IPR012338">
    <property type="entry name" value="Beta-lactam/transpept-like"/>
</dbReference>
<protein>
    <submittedName>
        <fullName evidence="3">Penicillin-binding protein, beta-lactamase classC</fullName>
    </submittedName>
</protein>
<evidence type="ECO:0000259" key="2">
    <source>
        <dbReference type="Pfam" id="PF00144"/>
    </source>
</evidence>
<dbReference type="Pfam" id="PF00144">
    <property type="entry name" value="Beta-lactamase"/>
    <property type="match status" value="1"/>
</dbReference>
<dbReference type="Gene3D" id="3.40.710.10">
    <property type="entry name" value="DD-peptidase/beta-lactamase superfamily"/>
    <property type="match status" value="1"/>
</dbReference>
<keyword evidence="4" id="KW-1185">Reference proteome</keyword>
<reference evidence="3" key="1">
    <citation type="submission" date="2015-08" db="EMBL/GenBank/DDBJ databases">
        <title>Complete DNA Sequence of Pseudomonas syringae pv. actinidiae, the Causal Agent of Kiwifruit Canker Disease.</title>
        <authorList>
            <person name="Rikkerink E.H.A."/>
            <person name="Fineran P.C."/>
        </authorList>
    </citation>
    <scope>NUCLEOTIDE SEQUENCE</scope>
    <source>
        <strain evidence="3">SkMP5</strain>
    </source>
</reference>
<evidence type="ECO:0000313" key="3">
    <source>
        <dbReference type="EMBL" id="GAP65989.1"/>
    </source>
</evidence>
<gene>
    <name evidence="3" type="ORF">MBSD_n1291</name>
</gene>
<dbReference type="InterPro" id="IPR050491">
    <property type="entry name" value="AmpC-like"/>
</dbReference>
<dbReference type="OrthoDB" id="119951at2"/>
<dbReference type="InterPro" id="IPR001466">
    <property type="entry name" value="Beta-lactam-related"/>
</dbReference>
<dbReference type="STRING" id="1475481.GCA_000953855_01308"/>
<dbReference type="EMBL" id="DF970180">
    <property type="protein sequence ID" value="GAP65989.1"/>
    <property type="molecule type" value="Genomic_DNA"/>
</dbReference>
<dbReference type="PANTHER" id="PTHR46825">
    <property type="entry name" value="D-ALANYL-D-ALANINE-CARBOXYPEPTIDASE/ENDOPEPTIDASE AMPH"/>
    <property type="match status" value="1"/>
</dbReference>
<evidence type="ECO:0000313" key="4">
    <source>
        <dbReference type="Proteomes" id="UP000253740"/>
    </source>
</evidence>
<dbReference type="Proteomes" id="UP000253740">
    <property type="component" value="Unassembled WGS sequence"/>
</dbReference>
<sequence length="445" mass="49280">MPNFSPSRHRPAPRRTEHSSPFARAFLLLLLACGATAAAGRAHAAATATPPVVSNDPEAAALPAARIDAALADYRRWLDRIEERNLVAGLATAVVVNDQVRFERTLGYADARSGEKVGPDTVFRIASLSKAFATALTGLLVRDGVLSWDTRLAGVLPFFKLKDAQASEQATVRDILGQRLGLPRNTYDRMLEDDVPYTELVRRLDEVDMACGVGACYGYQNVAFSLIGDVVYAKTGDFFYHQVEKRVFLPLGMHNATYGRESLQASRSWAHPHRRIRSGWAPFEPKDNFYVPPAAGVNASLRDMEQWLIAQMGGRPDVLPADLLEVLHAPVIATPSERVATPWRRARLKRADYALGWRVYDYAGETLVFHAGAVQGYRAMIGFLPKYHAGVVLMWNCESAVPSGLMPMLLDKMLGLPYMDWAGIDRPASRSVDPPRLKPKRKRRS</sequence>
<organism evidence="3">
    <name type="scientific">Mizugakiibacter sediminis</name>
    <dbReference type="NCBI Taxonomy" id="1475481"/>
    <lineage>
        <taxon>Bacteria</taxon>
        <taxon>Pseudomonadati</taxon>
        <taxon>Pseudomonadota</taxon>
        <taxon>Gammaproteobacteria</taxon>
        <taxon>Lysobacterales</taxon>
        <taxon>Rhodanobacteraceae</taxon>
        <taxon>Mizugakiibacter</taxon>
    </lineage>
</organism>